<dbReference type="AlphaFoldDB" id="A0A2V2MWI5"/>
<sequence length="442" mass="49448">MMLCITTACCLQTVEKRGISSPESPVMEDNNSGFGSSQSIVDANNRFACELYLNISHNPGYSGKNIFFSPYTITSAGALTYEGARGRTAKEIRDIFHFPVSDTVLREGYTGMDLNSSGSTLYMANGLWANQRFPFLPEYLTISNQYYGANIMNLDFANKSGESRDIINTWIASRTENKIQNLLSSSSVNPATRLIITNSIYFKGSWETRFNKGVEQVFRIEPHKGVKVQMMERTDSKPKYQYTDTGDVQVLDIPYVSGDKSQMSMLILLPKGDSIFAAEHLLTMENISSIVHAMEPKEVKIYFPKYRIETEYQLPDLLKKMGMVTPFTRYADFSGMIGKQDIFIDNIIHKAFIEVNEEGTEAASTTVTSLNGLYNAEYIPETSVIFNVDHPFIFLICDHKSGIILFIGQVMDPTGAVPSTDDFTQTPTMAPEIPAGLNHFSE</sequence>
<dbReference type="PROSITE" id="PS00284">
    <property type="entry name" value="SERPIN"/>
    <property type="match status" value="1"/>
</dbReference>
<dbReference type="RefSeq" id="WP_109968036.1">
    <property type="nucleotide sequence ID" value="NZ_CP176093.1"/>
</dbReference>
<dbReference type="InterPro" id="IPR000215">
    <property type="entry name" value="Serpin_fam"/>
</dbReference>
<comment type="caution">
    <text evidence="3">The sequence shown here is derived from an EMBL/GenBank/DDBJ whole genome shotgun (WGS) entry which is preliminary data.</text>
</comment>
<dbReference type="Pfam" id="PF00079">
    <property type="entry name" value="Serpin"/>
    <property type="match status" value="1"/>
</dbReference>
<dbReference type="InterPro" id="IPR036186">
    <property type="entry name" value="Serpin_sf"/>
</dbReference>
<dbReference type="GeneID" id="97548808"/>
<gene>
    <name evidence="3" type="ORF">DK846_06015</name>
</gene>
<dbReference type="InterPro" id="IPR023796">
    <property type="entry name" value="Serpin_dom"/>
</dbReference>
<dbReference type="Gene3D" id="3.30.497.10">
    <property type="entry name" value="Antithrombin, subunit I, domain 2"/>
    <property type="match status" value="1"/>
</dbReference>
<name>A0A2V2MWI5_9EURY</name>
<dbReference type="EMBL" id="QGMY01000006">
    <property type="protein sequence ID" value="PWR72524.1"/>
    <property type="molecule type" value="Genomic_DNA"/>
</dbReference>
<feature type="domain" description="Serpin" evidence="2">
    <location>
        <begin position="49"/>
        <end position="413"/>
    </location>
</feature>
<evidence type="ECO:0000313" key="3">
    <source>
        <dbReference type="EMBL" id="PWR72524.1"/>
    </source>
</evidence>
<dbReference type="OrthoDB" id="371710at2157"/>
<dbReference type="SUPFAM" id="SSF56574">
    <property type="entry name" value="Serpins"/>
    <property type="match status" value="1"/>
</dbReference>
<dbReference type="CDD" id="cd19590">
    <property type="entry name" value="serpin_thermopin-like"/>
    <property type="match status" value="1"/>
</dbReference>
<dbReference type="SMART" id="SM00093">
    <property type="entry name" value="SERPIN"/>
    <property type="match status" value="1"/>
</dbReference>
<dbReference type="GO" id="GO:0004867">
    <property type="term" value="F:serine-type endopeptidase inhibitor activity"/>
    <property type="evidence" value="ECO:0007669"/>
    <property type="project" value="InterPro"/>
</dbReference>
<comment type="similarity">
    <text evidence="1">Belongs to the serpin family.</text>
</comment>
<reference evidence="3 4" key="1">
    <citation type="submission" date="2018-05" db="EMBL/GenBank/DDBJ databases">
        <title>Draft genome of Methanospirillum lacunae Ki8-1.</title>
        <authorList>
            <person name="Dueholm M.S."/>
            <person name="Nielsen P.H."/>
            <person name="Bakmann L.F."/>
            <person name="Otzen D.E."/>
        </authorList>
    </citation>
    <scope>NUCLEOTIDE SEQUENCE [LARGE SCALE GENOMIC DNA]</scope>
    <source>
        <strain evidence="3 4">Ki8-1</strain>
    </source>
</reference>
<protein>
    <submittedName>
        <fullName evidence="3">Proteinase IV</fullName>
    </submittedName>
</protein>
<organism evidence="3 4">
    <name type="scientific">Methanospirillum lacunae</name>
    <dbReference type="NCBI Taxonomy" id="668570"/>
    <lineage>
        <taxon>Archaea</taxon>
        <taxon>Methanobacteriati</taxon>
        <taxon>Methanobacteriota</taxon>
        <taxon>Stenosarchaea group</taxon>
        <taxon>Methanomicrobia</taxon>
        <taxon>Methanomicrobiales</taxon>
        <taxon>Methanospirillaceae</taxon>
        <taxon>Methanospirillum</taxon>
    </lineage>
</organism>
<dbReference type="Gene3D" id="2.30.39.10">
    <property type="entry name" value="Alpha-1-antitrypsin, domain 1"/>
    <property type="match status" value="1"/>
</dbReference>
<accession>A0A2V2MWI5</accession>
<dbReference type="InterPro" id="IPR042185">
    <property type="entry name" value="Serpin_sf_2"/>
</dbReference>
<dbReference type="InterPro" id="IPR042178">
    <property type="entry name" value="Serpin_sf_1"/>
</dbReference>
<proteinExistence type="inferred from homology"/>
<dbReference type="PANTHER" id="PTHR11461:SF211">
    <property type="entry name" value="GH10112P-RELATED"/>
    <property type="match status" value="1"/>
</dbReference>
<dbReference type="Proteomes" id="UP000245657">
    <property type="component" value="Unassembled WGS sequence"/>
</dbReference>
<dbReference type="InterPro" id="IPR023795">
    <property type="entry name" value="Serpin_CS"/>
</dbReference>
<evidence type="ECO:0000256" key="1">
    <source>
        <dbReference type="RuleBase" id="RU000411"/>
    </source>
</evidence>
<keyword evidence="4" id="KW-1185">Reference proteome</keyword>
<evidence type="ECO:0000259" key="2">
    <source>
        <dbReference type="SMART" id="SM00093"/>
    </source>
</evidence>
<dbReference type="GO" id="GO:0005615">
    <property type="term" value="C:extracellular space"/>
    <property type="evidence" value="ECO:0007669"/>
    <property type="project" value="InterPro"/>
</dbReference>
<dbReference type="PANTHER" id="PTHR11461">
    <property type="entry name" value="SERINE PROTEASE INHIBITOR, SERPIN"/>
    <property type="match status" value="1"/>
</dbReference>
<evidence type="ECO:0000313" key="4">
    <source>
        <dbReference type="Proteomes" id="UP000245657"/>
    </source>
</evidence>